<accession>A0ABY0MI95</accession>
<gene>
    <name evidence="1" type="ORF">SAMN04488504_1011054</name>
</gene>
<comment type="caution">
    <text evidence="1">The sequence shown here is derived from an EMBL/GenBank/DDBJ whole genome shotgun (WGS) entry which is preliminary data.</text>
</comment>
<dbReference type="Proteomes" id="UP000198717">
    <property type="component" value="Unassembled WGS sequence"/>
</dbReference>
<keyword evidence="2" id="KW-1185">Reference proteome</keyword>
<organism evidence="1 2">
    <name type="scientific">Myxococcus virescens</name>
    <dbReference type="NCBI Taxonomy" id="83456"/>
    <lineage>
        <taxon>Bacteria</taxon>
        <taxon>Pseudomonadati</taxon>
        <taxon>Myxococcota</taxon>
        <taxon>Myxococcia</taxon>
        <taxon>Myxococcales</taxon>
        <taxon>Cystobacterineae</taxon>
        <taxon>Myxococcaceae</taxon>
        <taxon>Myxococcus</taxon>
    </lineage>
</organism>
<reference evidence="1 2" key="1">
    <citation type="submission" date="2016-10" db="EMBL/GenBank/DDBJ databases">
        <authorList>
            <person name="Varghese N."/>
            <person name="Submissions S."/>
        </authorList>
    </citation>
    <scope>NUCLEOTIDE SEQUENCE [LARGE SCALE GENOMIC DNA]</scope>
    <source>
        <strain evidence="1 2">DSM 2260</strain>
    </source>
</reference>
<name>A0ABY0MI95_9BACT</name>
<proteinExistence type="predicted"/>
<protein>
    <submittedName>
        <fullName evidence="1">Uncharacterized protein</fullName>
    </submittedName>
</protein>
<sequence length="39" mass="4177">MKDLSWPACVTGGRLAIQRKTVSPDCSARSIASNTRTTP</sequence>
<evidence type="ECO:0000313" key="2">
    <source>
        <dbReference type="Proteomes" id="UP000198717"/>
    </source>
</evidence>
<evidence type="ECO:0000313" key="1">
    <source>
        <dbReference type="EMBL" id="SDD48227.1"/>
    </source>
</evidence>
<dbReference type="EMBL" id="FNAJ01000001">
    <property type="protein sequence ID" value="SDD48227.1"/>
    <property type="molecule type" value="Genomic_DNA"/>
</dbReference>